<dbReference type="Gene3D" id="3.30.420.250">
    <property type="match status" value="1"/>
</dbReference>
<keyword evidence="2" id="KW-1185">Reference proteome</keyword>
<reference evidence="1 2" key="1">
    <citation type="submission" date="2018-09" db="EMBL/GenBank/DDBJ databases">
        <title>Genomic Encyclopedia of Archaeal and Bacterial Type Strains, Phase II (KMG-II): from individual species to whole genera.</title>
        <authorList>
            <person name="Goeker M."/>
        </authorList>
    </citation>
    <scope>NUCLEOTIDE SEQUENCE [LARGE SCALE GENOMIC DNA]</scope>
    <source>
        <strain evidence="1 2">DSM 26283</strain>
    </source>
</reference>
<protein>
    <submittedName>
        <fullName evidence="1">Uncharacterized protein DUF3822</fullName>
    </submittedName>
</protein>
<dbReference type="Proteomes" id="UP000284892">
    <property type="component" value="Unassembled WGS sequence"/>
</dbReference>
<dbReference type="AlphaFoldDB" id="A0A420DKG4"/>
<dbReference type="CDD" id="cd24013">
    <property type="entry name" value="ASKHA_ATPase_BT3980-like"/>
    <property type="match status" value="1"/>
</dbReference>
<name>A0A420DKG4_9FLAO</name>
<dbReference type="InterPro" id="IPR024213">
    <property type="entry name" value="DUF3822"/>
</dbReference>
<proteinExistence type="predicted"/>
<dbReference type="OrthoDB" id="658622at2"/>
<comment type="caution">
    <text evidence="1">The sequence shown here is derived from an EMBL/GenBank/DDBJ whole genome shotgun (WGS) entry which is preliminary data.</text>
</comment>
<evidence type="ECO:0000313" key="1">
    <source>
        <dbReference type="EMBL" id="RKE94691.1"/>
    </source>
</evidence>
<gene>
    <name evidence="1" type="ORF">BXY80_1701</name>
</gene>
<accession>A0A420DKG4</accession>
<dbReference type="EMBL" id="RAQJ01000003">
    <property type="protein sequence ID" value="RKE94691.1"/>
    <property type="molecule type" value="Genomic_DNA"/>
</dbReference>
<sequence length="282" mass="32853">MVTGQKITQTKISLNTNSIKALSIQINLSGLSFCVLNRTTNTIEHLKTENFDKKLTPFEILERLKTVLDTNSIFSESFETVLIIYKNELSSLVPKALFSENNLADYLKFNTKILKTDYITYDELPINKSVNVYVPLVNINNYIFESYGAFDYKHASTLFIDTLLQKKTYLKKDAIYINADAYSIEIVVLKNSKIQLYNTFEYGTKEDFIYYILFVIEQLKLNPEEINAVLSGQIAKDDELYNIVYKYIRHVAFVNPEYTYNYNESMQPDFTHNYFILLNSFN</sequence>
<evidence type="ECO:0000313" key="2">
    <source>
        <dbReference type="Proteomes" id="UP000284892"/>
    </source>
</evidence>
<organism evidence="1 2">
    <name type="scientific">Ichthyenterobacterium magnum</name>
    <dbReference type="NCBI Taxonomy" id="1230530"/>
    <lineage>
        <taxon>Bacteria</taxon>
        <taxon>Pseudomonadati</taxon>
        <taxon>Bacteroidota</taxon>
        <taxon>Flavobacteriia</taxon>
        <taxon>Flavobacteriales</taxon>
        <taxon>Flavobacteriaceae</taxon>
        <taxon>Ichthyenterobacterium</taxon>
    </lineage>
</organism>
<dbReference type="Gene3D" id="3.30.420.260">
    <property type="match status" value="1"/>
</dbReference>
<dbReference type="Pfam" id="PF12864">
    <property type="entry name" value="DUF3822"/>
    <property type="match status" value="1"/>
</dbReference>